<proteinExistence type="inferred from homology"/>
<dbReference type="GO" id="GO:0016787">
    <property type="term" value="F:hydrolase activity"/>
    <property type="evidence" value="ECO:0007669"/>
    <property type="project" value="UniProtKB-KW"/>
</dbReference>
<keyword evidence="2 3" id="KW-0378">Hydrolase</keyword>
<dbReference type="PANTHER" id="PTHR43046:SF16">
    <property type="entry name" value="ADP-RIBOSE PYROPHOSPHATASE YJHB-RELATED"/>
    <property type="match status" value="1"/>
</dbReference>
<reference evidence="5 6" key="1">
    <citation type="submission" date="2018-05" db="EMBL/GenBank/DDBJ databases">
        <title>Complete Genome Sequence of Deinococcus sp. strain 17bor-2.</title>
        <authorList>
            <person name="Srinivasan S."/>
        </authorList>
    </citation>
    <scope>NUCLEOTIDE SEQUENCE [LARGE SCALE GENOMIC DNA]</scope>
    <source>
        <strain evidence="5 6">17bor-2</strain>
    </source>
</reference>
<evidence type="ECO:0000313" key="5">
    <source>
        <dbReference type="EMBL" id="AWN23483.1"/>
    </source>
</evidence>
<comment type="cofactor">
    <cofactor evidence="1">
        <name>Mg(2+)</name>
        <dbReference type="ChEBI" id="CHEBI:18420"/>
    </cofactor>
</comment>
<evidence type="ECO:0000256" key="3">
    <source>
        <dbReference type="RuleBase" id="RU003476"/>
    </source>
</evidence>
<dbReference type="EMBL" id="CP029494">
    <property type="protein sequence ID" value="AWN23483.1"/>
    <property type="molecule type" value="Genomic_DNA"/>
</dbReference>
<dbReference type="KEGG" id="dez:DKM44_09820"/>
<feature type="domain" description="Nudix hydrolase" evidence="4">
    <location>
        <begin position="12"/>
        <end position="151"/>
    </location>
</feature>
<dbReference type="OrthoDB" id="9787476at2"/>
<evidence type="ECO:0000256" key="2">
    <source>
        <dbReference type="ARBA" id="ARBA00022801"/>
    </source>
</evidence>
<dbReference type="InterPro" id="IPR020476">
    <property type="entry name" value="Nudix_hydrolase"/>
</dbReference>
<accession>A0A2Z3JE97</accession>
<evidence type="ECO:0000259" key="4">
    <source>
        <dbReference type="PROSITE" id="PS51462"/>
    </source>
</evidence>
<dbReference type="PROSITE" id="PS51462">
    <property type="entry name" value="NUDIX"/>
    <property type="match status" value="2"/>
</dbReference>
<evidence type="ECO:0000313" key="6">
    <source>
        <dbReference type="Proteomes" id="UP000245368"/>
    </source>
</evidence>
<dbReference type="Proteomes" id="UP000245368">
    <property type="component" value="Chromosome"/>
</dbReference>
<keyword evidence="6" id="KW-1185">Reference proteome</keyword>
<dbReference type="InterPro" id="IPR015797">
    <property type="entry name" value="NUDIX_hydrolase-like_dom_sf"/>
</dbReference>
<evidence type="ECO:0000256" key="1">
    <source>
        <dbReference type="ARBA" id="ARBA00001946"/>
    </source>
</evidence>
<dbReference type="Gene3D" id="3.90.79.10">
    <property type="entry name" value="Nucleoside Triphosphate Pyrophosphohydrolase"/>
    <property type="match status" value="2"/>
</dbReference>
<dbReference type="Pfam" id="PF00293">
    <property type="entry name" value="NUDIX"/>
    <property type="match status" value="2"/>
</dbReference>
<dbReference type="SUPFAM" id="SSF55811">
    <property type="entry name" value="Nudix"/>
    <property type="match status" value="2"/>
</dbReference>
<dbReference type="AlphaFoldDB" id="A0A2Z3JE97"/>
<dbReference type="PANTHER" id="PTHR43046">
    <property type="entry name" value="GDP-MANNOSE MANNOSYL HYDROLASE"/>
    <property type="match status" value="1"/>
</dbReference>
<dbReference type="PRINTS" id="PR00502">
    <property type="entry name" value="NUDIXFAMILY"/>
</dbReference>
<gene>
    <name evidence="5" type="ORF">DKM44_09820</name>
</gene>
<name>A0A2Z3JE97_9DEIO</name>
<protein>
    <submittedName>
        <fullName evidence="5">DNA mismatch repair protein MutT</fullName>
    </submittedName>
</protein>
<organism evidence="5 6">
    <name type="scientific">Deinococcus irradiatisoli</name>
    <dbReference type="NCBI Taxonomy" id="2202254"/>
    <lineage>
        <taxon>Bacteria</taxon>
        <taxon>Thermotogati</taxon>
        <taxon>Deinococcota</taxon>
        <taxon>Deinococci</taxon>
        <taxon>Deinococcales</taxon>
        <taxon>Deinococcaceae</taxon>
        <taxon>Deinococcus</taxon>
    </lineage>
</organism>
<dbReference type="CDD" id="cd04677">
    <property type="entry name" value="NUDIX_Hydrolase"/>
    <property type="match status" value="2"/>
</dbReference>
<dbReference type="InterPro" id="IPR020084">
    <property type="entry name" value="NUDIX_hydrolase_CS"/>
</dbReference>
<dbReference type="PROSITE" id="PS00893">
    <property type="entry name" value="NUDIX_BOX"/>
    <property type="match status" value="2"/>
</dbReference>
<sequence>MSYLMQLRSLVGQRPLFSVAAGATVQDEHGRVLLQRRSDDGLWGLPGGGMEPGETFEDTARRELLEETGLSTPLKLWQVVSGPQLYHRYPNGDQVYFVSGLCRGRLNAAEIASAVPDAEGETLELRWFDLADLPDISANVNKLNLNLLRAEVSLPPLPLAPWPAPPGGEHLRELRALVGSRPLFSPGSNVLLRDGSGRVLLLKSRDSGLWMLPGGGMELGETFEDTARRELLEETGLEVGTLRPLTFSIGADFQFTYANGDRVYNASQLYEARYGGGELKLQQSEIVEARWFAPGERPPDEELSGPLIVSHLRKWA</sequence>
<comment type="similarity">
    <text evidence="3">Belongs to the Nudix hydrolase family.</text>
</comment>
<feature type="domain" description="Nudix hydrolase" evidence="4">
    <location>
        <begin position="182"/>
        <end position="316"/>
    </location>
</feature>
<dbReference type="InterPro" id="IPR000086">
    <property type="entry name" value="NUDIX_hydrolase_dom"/>
</dbReference>